<dbReference type="InterPro" id="IPR010153">
    <property type="entry name" value="CRISPR-assoc_prot_Cas5a-typ"/>
</dbReference>
<dbReference type="AlphaFoldDB" id="A0A7J2T9H6"/>
<reference evidence="1" key="1">
    <citation type="journal article" date="2020" name="mSystems">
        <title>Genome- and Community-Level Interaction Insights into Carbon Utilization and Element Cycling Functions of Hydrothermarchaeota in Hydrothermal Sediment.</title>
        <authorList>
            <person name="Zhou Z."/>
            <person name="Liu Y."/>
            <person name="Xu W."/>
            <person name="Pan J."/>
            <person name="Luo Z.H."/>
            <person name="Li M."/>
        </authorList>
    </citation>
    <scope>NUCLEOTIDE SEQUENCE [LARGE SCALE GENOMIC DNA]</scope>
    <source>
        <strain evidence="1">SpSt-27</strain>
    </source>
</reference>
<name>A0A7J2T9H6_9CREN</name>
<dbReference type="Gene3D" id="3.30.70.3120">
    <property type="match status" value="1"/>
</dbReference>
<dbReference type="EMBL" id="DSLL01000025">
    <property type="protein sequence ID" value="HEH31021.1"/>
    <property type="molecule type" value="Genomic_DNA"/>
</dbReference>
<dbReference type="InterPro" id="IPR053725">
    <property type="entry name" value="CRISPR_Cas5_sf"/>
</dbReference>
<accession>A0A7J2T9H6</accession>
<sequence>MWGYDVKAVVFEAKYLFYSIKSPISYQVRVSNILPSASTLLGALYKGYVEANNFDYNDNTYRDFLNRIEFAGFTCIPPNEHGYIKIKEFSLPLKHWRFERDRVIGDQRKKGGKELEADVVLRQYIATNAKLIGIAVLDDKDVDTIVEALYHIDWLGNTESLVSIRLLQVANVVKLDCESKKEVVKNYYMMQIINRDVNLMPSRGIIEQCGTMPRDHWGNRTPSDICYVWHPLEPVMPNTYKLLKLGDVQEHILKHNCNVLAVKTLDSINLAFINQGFECIKSSLG</sequence>
<organism evidence="1">
    <name type="scientific">Ignisphaera aggregans</name>
    <dbReference type="NCBI Taxonomy" id="334771"/>
    <lineage>
        <taxon>Archaea</taxon>
        <taxon>Thermoproteota</taxon>
        <taxon>Thermoprotei</taxon>
        <taxon>Desulfurococcales</taxon>
        <taxon>Desulfurococcaceae</taxon>
        <taxon>Ignisphaera</taxon>
    </lineage>
</organism>
<dbReference type="NCBIfam" id="TIGR01874">
    <property type="entry name" value="cas_cas5a"/>
    <property type="match status" value="1"/>
</dbReference>
<evidence type="ECO:0000313" key="1">
    <source>
        <dbReference type="EMBL" id="HEH31021.1"/>
    </source>
</evidence>
<gene>
    <name evidence="1" type="primary">cas5a</name>
    <name evidence="1" type="ORF">ENP99_02760</name>
</gene>
<protein>
    <submittedName>
        <fullName evidence="1">Type I-A CRISPR-associated protein Cas5</fullName>
    </submittedName>
</protein>
<proteinExistence type="predicted"/>
<comment type="caution">
    <text evidence="1">The sequence shown here is derived from an EMBL/GenBank/DDBJ whole genome shotgun (WGS) entry which is preliminary data.</text>
</comment>